<dbReference type="InterPro" id="IPR002676">
    <property type="entry name" value="RimM_N"/>
</dbReference>
<dbReference type="RefSeq" id="WP_198538155.1">
    <property type="nucleotide sequence ID" value="NZ_JBHRTS010000004.1"/>
</dbReference>
<evidence type="ECO:0000259" key="7">
    <source>
        <dbReference type="Pfam" id="PF24986"/>
    </source>
</evidence>
<dbReference type="PANTHER" id="PTHR33692">
    <property type="entry name" value="RIBOSOME MATURATION FACTOR RIMM"/>
    <property type="match status" value="1"/>
</dbReference>
<dbReference type="InterPro" id="IPR056792">
    <property type="entry name" value="PRC_RimM"/>
</dbReference>
<keyword evidence="9" id="KW-1185">Reference proteome</keyword>
<dbReference type="InterPro" id="IPR036976">
    <property type="entry name" value="RimM_N_sf"/>
</dbReference>
<comment type="domain">
    <text evidence="5">The PRC barrel domain binds ribosomal protein uS19.</text>
</comment>
<keyword evidence="4 5" id="KW-0143">Chaperone</keyword>
<dbReference type="Gene3D" id="2.30.30.240">
    <property type="entry name" value="PRC-barrel domain"/>
    <property type="match status" value="1"/>
</dbReference>
<dbReference type="SUPFAM" id="SSF50346">
    <property type="entry name" value="PRC-barrel domain"/>
    <property type="match status" value="1"/>
</dbReference>
<comment type="caution">
    <text evidence="8">The sequence shown here is derived from an EMBL/GenBank/DDBJ whole genome shotgun (WGS) entry which is preliminary data.</text>
</comment>
<evidence type="ECO:0000256" key="5">
    <source>
        <dbReference type="HAMAP-Rule" id="MF_00014"/>
    </source>
</evidence>
<keyword evidence="1 5" id="KW-0963">Cytoplasm</keyword>
<dbReference type="PANTHER" id="PTHR33692:SF1">
    <property type="entry name" value="RIBOSOME MATURATION FACTOR RIMM"/>
    <property type="match status" value="1"/>
</dbReference>
<dbReference type="Gene3D" id="2.40.30.60">
    <property type="entry name" value="RimM"/>
    <property type="match status" value="1"/>
</dbReference>
<evidence type="ECO:0000256" key="3">
    <source>
        <dbReference type="ARBA" id="ARBA00022552"/>
    </source>
</evidence>
<dbReference type="Proteomes" id="UP001595533">
    <property type="component" value="Unassembled WGS sequence"/>
</dbReference>
<feature type="domain" description="RimM N-terminal" evidence="6">
    <location>
        <begin position="8"/>
        <end position="84"/>
    </location>
</feature>
<dbReference type="EMBL" id="JBHRTS010000004">
    <property type="protein sequence ID" value="MFC3194345.1"/>
    <property type="molecule type" value="Genomic_DNA"/>
</dbReference>
<evidence type="ECO:0000313" key="9">
    <source>
        <dbReference type="Proteomes" id="UP001595533"/>
    </source>
</evidence>
<evidence type="ECO:0000256" key="2">
    <source>
        <dbReference type="ARBA" id="ARBA00022517"/>
    </source>
</evidence>
<accession>A0ABV7J890</accession>
<comment type="subunit">
    <text evidence="5">Binds ribosomal protein uS19.</text>
</comment>
<dbReference type="Pfam" id="PF01782">
    <property type="entry name" value="RimM"/>
    <property type="match status" value="1"/>
</dbReference>
<dbReference type="InterPro" id="IPR011033">
    <property type="entry name" value="PRC_barrel-like_sf"/>
</dbReference>
<keyword evidence="3 5" id="KW-0698">rRNA processing</keyword>
<comment type="function">
    <text evidence="5">An accessory protein needed during the final step in the assembly of 30S ribosomal subunit, possibly for assembly of the head region. Essential for efficient processing of 16S rRNA. May be needed both before and after RbfA during the maturation of 16S rRNA. It has affinity for free ribosomal 30S subunits but not for 70S ribosomes.</text>
</comment>
<sequence length="166" mass="18543">MTDELIAVGKVTGHFGVRGWLKVYSFTQPMENIANYPQWYVGGEVIKGIKAKRHGKTMVAYFKGCDNRAKSQPYIGQEICISAADLDQLPDGEYYWMQLIGLQVIDQHGQQLGTVQSLFETGANDVLVVKDEAGQEHLLPYEMENTVKEINLEAGTMIVDWQADSA</sequence>
<comment type="subcellular location">
    <subcellularLocation>
        <location evidence="5">Cytoplasm</location>
    </subcellularLocation>
</comment>
<dbReference type="NCBIfam" id="TIGR02273">
    <property type="entry name" value="16S_RimM"/>
    <property type="match status" value="1"/>
</dbReference>
<evidence type="ECO:0000259" key="6">
    <source>
        <dbReference type="Pfam" id="PF01782"/>
    </source>
</evidence>
<name>A0ABV7J890_9GAMM</name>
<reference evidence="9" key="1">
    <citation type="journal article" date="2019" name="Int. J. Syst. Evol. Microbiol.">
        <title>The Global Catalogue of Microorganisms (GCM) 10K type strain sequencing project: providing services to taxonomists for standard genome sequencing and annotation.</title>
        <authorList>
            <consortium name="The Broad Institute Genomics Platform"/>
            <consortium name="The Broad Institute Genome Sequencing Center for Infectious Disease"/>
            <person name="Wu L."/>
            <person name="Ma J."/>
        </authorList>
    </citation>
    <scope>NUCLEOTIDE SEQUENCE [LARGE SCALE GENOMIC DNA]</scope>
    <source>
        <strain evidence="9">KCTC 42953</strain>
    </source>
</reference>
<organism evidence="8 9">
    <name type="scientific">Marinicella sediminis</name>
    <dbReference type="NCBI Taxonomy" id="1792834"/>
    <lineage>
        <taxon>Bacteria</taxon>
        <taxon>Pseudomonadati</taxon>
        <taxon>Pseudomonadota</taxon>
        <taxon>Gammaproteobacteria</taxon>
        <taxon>Lysobacterales</taxon>
        <taxon>Marinicellaceae</taxon>
        <taxon>Marinicella</taxon>
    </lineage>
</organism>
<feature type="domain" description="Ribosome maturation factor RimM PRC barrel" evidence="7">
    <location>
        <begin position="96"/>
        <end position="163"/>
    </location>
</feature>
<dbReference type="InterPro" id="IPR009000">
    <property type="entry name" value="Transl_B-barrel_sf"/>
</dbReference>
<keyword evidence="2 5" id="KW-0690">Ribosome biogenesis</keyword>
<comment type="similarity">
    <text evidence="5">Belongs to the RimM family.</text>
</comment>
<dbReference type="HAMAP" id="MF_00014">
    <property type="entry name" value="Ribosome_mat_RimM"/>
    <property type="match status" value="1"/>
</dbReference>
<proteinExistence type="inferred from homology"/>
<protein>
    <recommendedName>
        <fullName evidence="5">Ribosome maturation factor RimM</fullName>
    </recommendedName>
</protein>
<evidence type="ECO:0000256" key="4">
    <source>
        <dbReference type="ARBA" id="ARBA00023186"/>
    </source>
</evidence>
<dbReference type="Pfam" id="PF24986">
    <property type="entry name" value="PRC_RimM"/>
    <property type="match status" value="1"/>
</dbReference>
<gene>
    <name evidence="5 8" type="primary">rimM</name>
    <name evidence="8" type="ORF">ACFODZ_08850</name>
</gene>
<dbReference type="SUPFAM" id="SSF50447">
    <property type="entry name" value="Translation proteins"/>
    <property type="match status" value="1"/>
</dbReference>
<dbReference type="InterPro" id="IPR011961">
    <property type="entry name" value="RimM"/>
</dbReference>
<evidence type="ECO:0000313" key="8">
    <source>
        <dbReference type="EMBL" id="MFC3194345.1"/>
    </source>
</evidence>
<evidence type="ECO:0000256" key="1">
    <source>
        <dbReference type="ARBA" id="ARBA00022490"/>
    </source>
</evidence>